<accession>A0A317PU77</accession>
<evidence type="ECO:0000256" key="5">
    <source>
        <dbReference type="ARBA" id="ARBA00022984"/>
    </source>
</evidence>
<dbReference type="Pfam" id="PF01471">
    <property type="entry name" value="PG_binding_1"/>
    <property type="match status" value="1"/>
</dbReference>
<evidence type="ECO:0000259" key="10">
    <source>
        <dbReference type="PROSITE" id="PS52029"/>
    </source>
</evidence>
<dbReference type="InterPro" id="IPR036366">
    <property type="entry name" value="PGBDSf"/>
</dbReference>
<dbReference type="GO" id="GO:0071555">
    <property type="term" value="P:cell wall organization"/>
    <property type="evidence" value="ECO:0007669"/>
    <property type="project" value="UniProtKB-UniRule"/>
</dbReference>
<dbReference type="AlphaFoldDB" id="A0A317PU77"/>
<protein>
    <submittedName>
        <fullName evidence="11">Murein L,D-transpeptidase YcbB/YkuD</fullName>
    </submittedName>
</protein>
<evidence type="ECO:0000313" key="12">
    <source>
        <dbReference type="Proteomes" id="UP000246352"/>
    </source>
</evidence>
<dbReference type="SUPFAM" id="SSF141523">
    <property type="entry name" value="L,D-transpeptidase catalytic domain-like"/>
    <property type="match status" value="1"/>
</dbReference>
<feature type="domain" description="L,D-TPase catalytic" evidence="10">
    <location>
        <begin position="397"/>
        <end position="567"/>
    </location>
</feature>
<dbReference type="GO" id="GO:0008360">
    <property type="term" value="P:regulation of cell shape"/>
    <property type="evidence" value="ECO:0007669"/>
    <property type="project" value="UniProtKB-UniRule"/>
</dbReference>
<keyword evidence="9" id="KW-0732">Signal</keyword>
<name>A0A317PU77_9HYPH</name>
<feature type="active site" description="Proton donor/acceptor" evidence="7">
    <location>
        <position position="527"/>
    </location>
</feature>
<dbReference type="GO" id="GO:0004180">
    <property type="term" value="F:carboxypeptidase activity"/>
    <property type="evidence" value="ECO:0007669"/>
    <property type="project" value="UniProtKB-ARBA"/>
</dbReference>
<evidence type="ECO:0000256" key="6">
    <source>
        <dbReference type="ARBA" id="ARBA00023316"/>
    </source>
</evidence>
<dbReference type="PANTHER" id="PTHR41533:SF2">
    <property type="entry name" value="BLR7131 PROTEIN"/>
    <property type="match status" value="1"/>
</dbReference>
<keyword evidence="5 7" id="KW-0573">Peptidoglycan synthesis</keyword>
<dbReference type="Proteomes" id="UP000246352">
    <property type="component" value="Unassembled WGS sequence"/>
</dbReference>
<dbReference type="Gene3D" id="2.40.440.10">
    <property type="entry name" value="L,D-transpeptidase catalytic domain-like"/>
    <property type="match status" value="1"/>
</dbReference>
<dbReference type="PANTHER" id="PTHR41533">
    <property type="entry name" value="L,D-TRANSPEPTIDASE HI_1667-RELATED"/>
    <property type="match status" value="1"/>
</dbReference>
<dbReference type="InterPro" id="IPR002477">
    <property type="entry name" value="Peptidoglycan-bd-like"/>
</dbReference>
<dbReference type="Pfam" id="PF03734">
    <property type="entry name" value="YkuD"/>
    <property type="match status" value="1"/>
</dbReference>
<keyword evidence="3" id="KW-0808">Transferase</keyword>
<reference evidence="11 12" key="1">
    <citation type="submission" date="2018-05" db="EMBL/GenBank/DDBJ databases">
        <title>Genomic Encyclopedia of Type Strains, Phase IV (KMG-IV): sequencing the most valuable type-strain genomes for metagenomic binning, comparative biology and taxonomic classification.</title>
        <authorList>
            <person name="Goeker M."/>
        </authorList>
    </citation>
    <scope>NUCLEOTIDE SEQUENCE [LARGE SCALE GENOMIC DNA]</scope>
    <source>
        <strain evidence="11 12">DSM 16791</strain>
    </source>
</reference>
<dbReference type="InterPro" id="IPR052905">
    <property type="entry name" value="LD-transpeptidase_YkuD-like"/>
</dbReference>
<evidence type="ECO:0000313" key="11">
    <source>
        <dbReference type="EMBL" id="PWW04487.1"/>
    </source>
</evidence>
<evidence type="ECO:0000256" key="8">
    <source>
        <dbReference type="SAM" id="MobiDB-lite"/>
    </source>
</evidence>
<evidence type="ECO:0000256" key="2">
    <source>
        <dbReference type="ARBA" id="ARBA00005992"/>
    </source>
</evidence>
<dbReference type="PROSITE" id="PS52029">
    <property type="entry name" value="LD_TPASE"/>
    <property type="match status" value="1"/>
</dbReference>
<comment type="pathway">
    <text evidence="1 7">Cell wall biogenesis; peptidoglycan biosynthesis.</text>
</comment>
<evidence type="ECO:0000256" key="3">
    <source>
        <dbReference type="ARBA" id="ARBA00022679"/>
    </source>
</evidence>
<dbReference type="CDD" id="cd16913">
    <property type="entry name" value="YkuD_like"/>
    <property type="match status" value="1"/>
</dbReference>
<feature type="active site" description="Nucleophile" evidence="7">
    <location>
        <position position="546"/>
    </location>
</feature>
<dbReference type="GO" id="GO:0009252">
    <property type="term" value="P:peptidoglycan biosynthetic process"/>
    <property type="evidence" value="ECO:0007669"/>
    <property type="project" value="UniProtKB-UniPathway"/>
</dbReference>
<evidence type="ECO:0000256" key="7">
    <source>
        <dbReference type="PROSITE-ProRule" id="PRU01373"/>
    </source>
</evidence>
<dbReference type="InterPro" id="IPR005490">
    <property type="entry name" value="LD_TPept_cat_dom"/>
</dbReference>
<dbReference type="SUPFAM" id="SSF47090">
    <property type="entry name" value="PGBD-like"/>
    <property type="match status" value="1"/>
</dbReference>
<comment type="caution">
    <text evidence="11">The sequence shown here is derived from an EMBL/GenBank/DDBJ whole genome shotgun (WGS) entry which is preliminary data.</text>
</comment>
<evidence type="ECO:0000256" key="1">
    <source>
        <dbReference type="ARBA" id="ARBA00004752"/>
    </source>
</evidence>
<dbReference type="UniPathway" id="UPA00219"/>
<evidence type="ECO:0000256" key="9">
    <source>
        <dbReference type="SAM" id="SignalP"/>
    </source>
</evidence>
<dbReference type="InterPro" id="IPR045380">
    <property type="entry name" value="LD_TPept_scaffold_dom"/>
</dbReference>
<dbReference type="Pfam" id="PF20142">
    <property type="entry name" value="Scaffold"/>
    <property type="match status" value="1"/>
</dbReference>
<dbReference type="InterPro" id="IPR036365">
    <property type="entry name" value="PGBD-like_sf"/>
</dbReference>
<keyword evidence="4 7" id="KW-0133">Cell shape</keyword>
<organism evidence="11 12">
    <name type="scientific">Hoeflea marina</name>
    <dbReference type="NCBI Taxonomy" id="274592"/>
    <lineage>
        <taxon>Bacteria</taxon>
        <taxon>Pseudomonadati</taxon>
        <taxon>Pseudomonadota</taxon>
        <taxon>Alphaproteobacteria</taxon>
        <taxon>Hyphomicrobiales</taxon>
        <taxon>Rhizobiaceae</taxon>
        <taxon>Hoeflea</taxon>
    </lineage>
</organism>
<dbReference type="GO" id="GO:0016740">
    <property type="term" value="F:transferase activity"/>
    <property type="evidence" value="ECO:0007669"/>
    <property type="project" value="UniProtKB-KW"/>
</dbReference>
<feature type="chain" id="PRO_5016438487" evidence="9">
    <location>
        <begin position="22"/>
        <end position="630"/>
    </location>
</feature>
<dbReference type="RefSeq" id="WP_170132219.1">
    <property type="nucleotide sequence ID" value="NZ_QGTR01000001.1"/>
</dbReference>
<feature type="signal peptide" evidence="9">
    <location>
        <begin position="1"/>
        <end position="21"/>
    </location>
</feature>
<gene>
    <name evidence="11" type="ORF">DFR52_1011186</name>
</gene>
<proteinExistence type="inferred from homology"/>
<dbReference type="Gene3D" id="1.10.101.10">
    <property type="entry name" value="PGBD-like superfamily/PGBD"/>
    <property type="match status" value="1"/>
</dbReference>
<comment type="similarity">
    <text evidence="2">Belongs to the YkuD family.</text>
</comment>
<keyword evidence="12" id="KW-1185">Reference proteome</keyword>
<sequence length="630" mass="68395">MKLKMRSGVALLAVIVCATTAAVPVRPAQARGLLEAIFQPNRESQRQAMQRQREAEAQRAAQEQQVSRPVARVSGPTYNTYRADKLTQVNFSKISDPVVTGAVNDMGLPQLGMDPFAEGRAALDDLALRALPEVADAVISHYSSHPGYLWVAGTGITESARAVLTVLADADSVGLSAQDYAVVLPSDGFDATQGTARQQELMRFEMSLSVAAASYMLDATRGRIDPNRISGYHDFKRKDPDLARGLAALGAAADPVAALLAYNPQGPHFTAFVEELKRLQSLDEGQHVAIADGLLLKPGQSDPELANVMAAIKLKGSDSLKAGHALVLASYAGNPEYDSELVALVKDFQKENGLSADGVIGSNTVRALVGVTNADKIEKVRVAMEQSRWLPSELGARRVFINQPAYTATYYDQGRPELSMRVVVGSKAHQTNFFQDEIETVEVNPYWGVPQSILINEMLPKLRNDASYLDRLGYEVVENGRPVSSTMVNWHQVGKGSRIDIRQPPSGDNALGELKILFPNTHAIYMHDTPSKSLFNKDMRAYSHGCIRLQDPRAMAAKVLGTTVEEVGREIAGGQNKAIPTPSKIPVYVAYFTAWPDETGAVQYFADVYGRDAYTEKAIAATVAERAPQV</sequence>
<feature type="region of interest" description="Disordered" evidence="8">
    <location>
        <begin position="44"/>
        <end position="69"/>
    </location>
</feature>
<dbReference type="InterPro" id="IPR038063">
    <property type="entry name" value="Transpep_catalytic_dom"/>
</dbReference>
<keyword evidence="6 7" id="KW-0961">Cell wall biogenesis/degradation</keyword>
<evidence type="ECO:0000256" key="4">
    <source>
        <dbReference type="ARBA" id="ARBA00022960"/>
    </source>
</evidence>
<dbReference type="EMBL" id="QGTR01000001">
    <property type="protein sequence ID" value="PWW04487.1"/>
    <property type="molecule type" value="Genomic_DNA"/>
</dbReference>